<feature type="signal peptide" evidence="1">
    <location>
        <begin position="1"/>
        <end position="24"/>
    </location>
</feature>
<sequence>MSRNHFSALLSGVALALTLSTLSAASVVIPYADPLIYYNGRWDSTPETWWTGSGFKLNVQNLSSLTLNLGPYTSDPVQLGVSVNYGNFTAYNATQGANVIPLTGLASGDNVIRINSVGWESNHMNLETIELNDGAELLPYEPSKLAFQFIGDSLSAGQYLPNGVDQAWPFLTAEYFKAEHNVQAQPGIALSEIDSYGNVNGMTYQFFRTEDTQFYYDPLHNYTTPWDFKRDYPAATHVVCMIGANDSGNNVTSSAFYQTYINFLAKIRLIYPVQPLFIILPWGWPSADGPPSPYYVGIYEQVVNYRTSFGDKNIYLVNATGWIDYSDVYPANLHPTVEGHEKVTGYLTSWLENWGLTAESSWATPA</sequence>
<dbReference type="Gene3D" id="3.40.50.1110">
    <property type="entry name" value="SGNH hydrolase"/>
    <property type="match status" value="1"/>
</dbReference>
<protein>
    <recommendedName>
        <fullName evidence="2">SGNH hydrolase-type esterase domain-containing protein</fullName>
    </recommendedName>
</protein>
<dbReference type="SUPFAM" id="SSF52266">
    <property type="entry name" value="SGNH hydrolase"/>
    <property type="match status" value="1"/>
</dbReference>
<reference evidence="3 4" key="1">
    <citation type="submission" date="2014-04" db="EMBL/GenBank/DDBJ databases">
        <title>Evolutionary Origins and Diversification of the Mycorrhizal Mutualists.</title>
        <authorList>
            <consortium name="DOE Joint Genome Institute"/>
            <consortium name="Mycorrhizal Genomics Consortium"/>
            <person name="Kohler A."/>
            <person name="Kuo A."/>
            <person name="Nagy L.G."/>
            <person name="Floudas D."/>
            <person name="Copeland A."/>
            <person name="Barry K.W."/>
            <person name="Cichocki N."/>
            <person name="Veneault-Fourrey C."/>
            <person name="LaButti K."/>
            <person name="Lindquist E.A."/>
            <person name="Lipzen A."/>
            <person name="Lundell T."/>
            <person name="Morin E."/>
            <person name="Murat C."/>
            <person name="Riley R."/>
            <person name="Ohm R."/>
            <person name="Sun H."/>
            <person name="Tunlid A."/>
            <person name="Henrissat B."/>
            <person name="Grigoriev I.V."/>
            <person name="Hibbett D.S."/>
            <person name="Martin F."/>
        </authorList>
    </citation>
    <scope>NUCLEOTIDE SEQUENCE [LARGE SCALE GENOMIC DNA]</scope>
    <source>
        <strain evidence="3 4">MD-312</strain>
    </source>
</reference>
<accession>A0A0C9V7W0</accession>
<organism evidence="3 4">
    <name type="scientific">Hydnomerulius pinastri MD-312</name>
    <dbReference type="NCBI Taxonomy" id="994086"/>
    <lineage>
        <taxon>Eukaryota</taxon>
        <taxon>Fungi</taxon>
        <taxon>Dikarya</taxon>
        <taxon>Basidiomycota</taxon>
        <taxon>Agaricomycotina</taxon>
        <taxon>Agaricomycetes</taxon>
        <taxon>Agaricomycetidae</taxon>
        <taxon>Boletales</taxon>
        <taxon>Boletales incertae sedis</taxon>
        <taxon>Leucogyrophana</taxon>
    </lineage>
</organism>
<dbReference type="AlphaFoldDB" id="A0A0C9V7W0"/>
<evidence type="ECO:0000313" key="3">
    <source>
        <dbReference type="EMBL" id="KIJ61724.1"/>
    </source>
</evidence>
<dbReference type="PANTHER" id="PTHR37834:SF2">
    <property type="entry name" value="ESTERASE, SGNH HYDROLASE-TYPE"/>
    <property type="match status" value="1"/>
</dbReference>
<dbReference type="OrthoDB" id="426133at2759"/>
<evidence type="ECO:0000259" key="2">
    <source>
        <dbReference type="Pfam" id="PF13472"/>
    </source>
</evidence>
<evidence type="ECO:0000313" key="4">
    <source>
        <dbReference type="Proteomes" id="UP000053820"/>
    </source>
</evidence>
<dbReference type="Gene3D" id="2.60.120.260">
    <property type="entry name" value="Galactose-binding domain-like"/>
    <property type="match status" value="1"/>
</dbReference>
<keyword evidence="4" id="KW-1185">Reference proteome</keyword>
<name>A0A0C9V7W0_9AGAM</name>
<keyword evidence="1" id="KW-0732">Signal</keyword>
<dbReference type="InterPro" id="IPR036514">
    <property type="entry name" value="SGNH_hydro_sf"/>
</dbReference>
<proteinExistence type="predicted"/>
<dbReference type="PANTHER" id="PTHR37834">
    <property type="entry name" value="GDSL-LIKE LIPASE/ACYLHYDROLASE DOMAIN PROTEIN (AFU_ORTHOLOGUE AFUA_2G00620)"/>
    <property type="match status" value="1"/>
</dbReference>
<evidence type="ECO:0000256" key="1">
    <source>
        <dbReference type="SAM" id="SignalP"/>
    </source>
</evidence>
<dbReference type="Pfam" id="PF13472">
    <property type="entry name" value="Lipase_GDSL_2"/>
    <property type="match status" value="1"/>
</dbReference>
<dbReference type="Proteomes" id="UP000053820">
    <property type="component" value="Unassembled WGS sequence"/>
</dbReference>
<dbReference type="EMBL" id="KN839860">
    <property type="protein sequence ID" value="KIJ61724.1"/>
    <property type="molecule type" value="Genomic_DNA"/>
</dbReference>
<feature type="domain" description="SGNH hydrolase-type esterase" evidence="2">
    <location>
        <begin position="149"/>
        <end position="341"/>
    </location>
</feature>
<gene>
    <name evidence="3" type="ORF">HYDPIDRAFT_31055</name>
</gene>
<feature type="chain" id="PRO_5002214838" description="SGNH hydrolase-type esterase domain-containing protein" evidence="1">
    <location>
        <begin position="25"/>
        <end position="366"/>
    </location>
</feature>
<dbReference type="InterPro" id="IPR052762">
    <property type="entry name" value="PCW_deacetylase/CE"/>
</dbReference>
<dbReference type="InterPro" id="IPR013830">
    <property type="entry name" value="SGNH_hydro"/>
</dbReference>
<dbReference type="HOGENOM" id="CLU_867551_0_0_1"/>